<dbReference type="AlphaFoldDB" id="A0A183UTN6"/>
<keyword evidence="1" id="KW-1133">Transmembrane helix</keyword>
<keyword evidence="1" id="KW-0812">Transmembrane</keyword>
<sequence>MEHESPYGHHPQPRPRTHTAYAVESGGTVNSIERPSRDYPIFSKINVEPNAYANYRRKYYDDYDTLKKPANRELLSYGGSSSLPQARYQFSDPRYANFSAAMDARYESIARSTGPPSLTSSDYSYRSFARGGAREISTRFLTNRIRRTRAIRDTTGSGAPKNDKGSRCCRKKPLCVIASMIIVALFLVLLGFTIYFGVFARKEEQGPPAAQDPTIRRLKITFAFPLAYQNHHRSTGGIDSQDKFTIIQKIILMFNDESTMFALQPYAGSGNIPVIHCKDFAEALRKLDDIFENEKPARDNPSLTDTIRAYNEMVLNDIAFKHSYVALAPDAIDYSHLTAFNSDMRTAATELSTTTASAISDNTTVVMLCDANITSVFTENSPDAIVIADSGKNPATIVNQIVSALKTGSLADDDVAVTTSKTPSTTHADRMSIIYHSCSAPEKTPSYDNASTETPTSAQKAEKITFAFNVAHYGTRLRTKRSTLTKANLEVIKGTIMRYEGGAATFAFQPYAGESDQPKVECTSVDEALKKLDDFAKLQVLGENPNHTRNGNDFMLDMSSASQSIKKLAEKLKTYNASVVVVADKNSATSFANASDATVIDSTSKTVDEIISNITSALGGTTSSLIALNITISSTPTSTVQQDSPHYPCSGDFIFVADASESVKRTEHRVGQYRAIMNIASHWTLDNSSAIRVSVASMGAAFMNNGMIVEPFYHNHIDVNNAVIRVAANFPGPVVTPARLGPTLQRQYCERTSETPIDGNKRTVFIIFYGWNGSTNAAQMSERTHWLDCSISSSEAVFVASVESGSQKLATLGIPSSSLYYKVEDFDEKSMKELSMKIASDVCAASNTASSENGATILRMNSIAAQ</sequence>
<evidence type="ECO:0000313" key="3">
    <source>
        <dbReference type="Proteomes" id="UP000050794"/>
    </source>
</evidence>
<proteinExistence type="predicted"/>
<accession>A0A183UTN6</accession>
<reference evidence="4" key="1">
    <citation type="submission" date="2016-06" db="UniProtKB">
        <authorList>
            <consortium name="WormBaseParasite"/>
        </authorList>
    </citation>
    <scope>IDENTIFICATION</scope>
</reference>
<organism evidence="3 4">
    <name type="scientific">Toxocara canis</name>
    <name type="common">Canine roundworm</name>
    <dbReference type="NCBI Taxonomy" id="6265"/>
    <lineage>
        <taxon>Eukaryota</taxon>
        <taxon>Metazoa</taxon>
        <taxon>Ecdysozoa</taxon>
        <taxon>Nematoda</taxon>
        <taxon>Chromadorea</taxon>
        <taxon>Rhabditida</taxon>
        <taxon>Spirurina</taxon>
        <taxon>Ascaridomorpha</taxon>
        <taxon>Ascaridoidea</taxon>
        <taxon>Toxocaridae</taxon>
        <taxon>Toxocara</taxon>
    </lineage>
</organism>
<reference evidence="2 3" key="2">
    <citation type="submission" date="2018-11" db="EMBL/GenBank/DDBJ databases">
        <authorList>
            <consortium name="Pathogen Informatics"/>
        </authorList>
    </citation>
    <scope>NUCLEOTIDE SEQUENCE [LARGE SCALE GENOMIC DNA]</scope>
</reference>
<gene>
    <name evidence="2" type="ORF">TCNE_LOCUS11856</name>
</gene>
<keyword evidence="3" id="KW-1185">Reference proteome</keyword>
<dbReference type="EMBL" id="UYWY01021018">
    <property type="protein sequence ID" value="VDM43177.1"/>
    <property type="molecule type" value="Genomic_DNA"/>
</dbReference>
<dbReference type="Proteomes" id="UP000050794">
    <property type="component" value="Unassembled WGS sequence"/>
</dbReference>
<dbReference type="WBParaSite" id="TCNE_0001185601-mRNA-1">
    <property type="protein sequence ID" value="TCNE_0001185601-mRNA-1"/>
    <property type="gene ID" value="TCNE_0001185601"/>
</dbReference>
<protein>
    <submittedName>
        <fullName evidence="4">SEA domain-containing protein</fullName>
    </submittedName>
</protein>
<feature type="transmembrane region" description="Helical" evidence="1">
    <location>
        <begin position="174"/>
        <end position="198"/>
    </location>
</feature>
<evidence type="ECO:0000313" key="2">
    <source>
        <dbReference type="EMBL" id="VDM43177.1"/>
    </source>
</evidence>
<evidence type="ECO:0000313" key="4">
    <source>
        <dbReference type="WBParaSite" id="TCNE_0001185601-mRNA-1"/>
    </source>
</evidence>
<keyword evidence="1" id="KW-0472">Membrane</keyword>
<name>A0A183UTN6_TOXCA</name>
<evidence type="ECO:0000256" key="1">
    <source>
        <dbReference type="SAM" id="Phobius"/>
    </source>
</evidence>